<evidence type="ECO:0000313" key="4">
    <source>
        <dbReference type="EMBL" id="MFD2265592.1"/>
    </source>
</evidence>
<dbReference type="InterPro" id="IPR002525">
    <property type="entry name" value="Transp_IS110-like_N"/>
</dbReference>
<feature type="non-terminal residue" evidence="4">
    <location>
        <position position="279"/>
    </location>
</feature>
<feature type="coiled-coil region" evidence="1">
    <location>
        <begin position="151"/>
        <end position="178"/>
    </location>
</feature>
<keyword evidence="5" id="KW-1185">Reference proteome</keyword>
<dbReference type="RefSeq" id="WP_379879109.1">
    <property type="nucleotide sequence ID" value="NZ_JBHUIP010000021.1"/>
</dbReference>
<name>A0ABW5DWV6_9PROT</name>
<dbReference type="InterPro" id="IPR047650">
    <property type="entry name" value="Transpos_IS110"/>
</dbReference>
<evidence type="ECO:0000259" key="2">
    <source>
        <dbReference type="Pfam" id="PF01548"/>
    </source>
</evidence>
<dbReference type="EMBL" id="JBHUIP010000021">
    <property type="protein sequence ID" value="MFD2265592.1"/>
    <property type="molecule type" value="Genomic_DNA"/>
</dbReference>
<dbReference type="PANTHER" id="PTHR33055:SF13">
    <property type="entry name" value="TRANSPOSASE"/>
    <property type="match status" value="1"/>
</dbReference>
<comment type="caution">
    <text evidence="4">The sequence shown here is derived from an EMBL/GenBank/DDBJ whole genome shotgun (WGS) entry which is preliminary data.</text>
</comment>
<keyword evidence="1" id="KW-0175">Coiled coil</keyword>
<evidence type="ECO:0000313" key="5">
    <source>
        <dbReference type="Proteomes" id="UP001597295"/>
    </source>
</evidence>
<dbReference type="Pfam" id="PF02371">
    <property type="entry name" value="Transposase_20"/>
    <property type="match status" value="1"/>
</dbReference>
<protein>
    <submittedName>
        <fullName evidence="4">IS110 family transposase</fullName>
    </submittedName>
</protein>
<dbReference type="Pfam" id="PF01548">
    <property type="entry name" value="DEDD_Tnp_IS110"/>
    <property type="match status" value="1"/>
</dbReference>
<evidence type="ECO:0000256" key="1">
    <source>
        <dbReference type="SAM" id="Coils"/>
    </source>
</evidence>
<accession>A0ABW5DWV6</accession>
<organism evidence="4 5">
    <name type="scientific">Lacibacterium aquatile</name>
    <dbReference type="NCBI Taxonomy" id="1168082"/>
    <lineage>
        <taxon>Bacteria</taxon>
        <taxon>Pseudomonadati</taxon>
        <taxon>Pseudomonadota</taxon>
        <taxon>Alphaproteobacteria</taxon>
        <taxon>Rhodospirillales</taxon>
        <taxon>Rhodospirillaceae</taxon>
    </lineage>
</organism>
<gene>
    <name evidence="4" type="ORF">ACFSM5_22020</name>
</gene>
<sequence>VDISSTHLDVAVSGAGRVLRFCNDEAGVAAVVALSQEVESFVVLEATSPFDTPLMKGLSEASVRYHRANPRKAREFARSAGFLAKTDRVDARMLAAYGSALSLRPPDPLPTDPLPPEREELQFLVARRDELVEMRKAERTRLKARPVPWLADSLTRMINSLTAEIADMEKRIKALVASSGALDRDSRILTSAPGIGSVTASVLLARLPELGTIDRRAISALAGLAPIACDSGTMRGKRRIWGGRKRVRDALYMAALAATRRGPFKAVYQKLKDAGKPPK</sequence>
<feature type="domain" description="Transposase IS116/IS110/IS902 C-terminal" evidence="3">
    <location>
        <begin position="187"/>
        <end position="269"/>
    </location>
</feature>
<dbReference type="Proteomes" id="UP001597295">
    <property type="component" value="Unassembled WGS sequence"/>
</dbReference>
<feature type="domain" description="Transposase IS110-like N-terminal" evidence="2">
    <location>
        <begin position="1"/>
        <end position="144"/>
    </location>
</feature>
<proteinExistence type="predicted"/>
<evidence type="ECO:0000259" key="3">
    <source>
        <dbReference type="Pfam" id="PF02371"/>
    </source>
</evidence>
<reference evidence="5" key="1">
    <citation type="journal article" date="2019" name="Int. J. Syst. Evol. Microbiol.">
        <title>The Global Catalogue of Microorganisms (GCM) 10K type strain sequencing project: providing services to taxonomists for standard genome sequencing and annotation.</title>
        <authorList>
            <consortium name="The Broad Institute Genomics Platform"/>
            <consortium name="The Broad Institute Genome Sequencing Center for Infectious Disease"/>
            <person name="Wu L."/>
            <person name="Ma J."/>
        </authorList>
    </citation>
    <scope>NUCLEOTIDE SEQUENCE [LARGE SCALE GENOMIC DNA]</scope>
    <source>
        <strain evidence="5">CGMCC 1.19062</strain>
    </source>
</reference>
<dbReference type="PANTHER" id="PTHR33055">
    <property type="entry name" value="TRANSPOSASE FOR INSERTION SEQUENCE ELEMENT IS1111A"/>
    <property type="match status" value="1"/>
</dbReference>
<dbReference type="InterPro" id="IPR003346">
    <property type="entry name" value="Transposase_20"/>
</dbReference>
<feature type="non-terminal residue" evidence="4">
    <location>
        <position position="1"/>
    </location>
</feature>